<dbReference type="PROSITE" id="PS00122">
    <property type="entry name" value="CARBOXYLESTERASE_B_1"/>
    <property type="match status" value="1"/>
</dbReference>
<feature type="signal peptide" evidence="3">
    <location>
        <begin position="1"/>
        <end position="18"/>
    </location>
</feature>
<keyword evidence="6" id="KW-1185">Reference proteome</keyword>
<proteinExistence type="inferred from homology"/>
<sequence length="534" mass="57570">MSLLLWSALLLWTSLVLASPIVDLGYARYAGLTNSAGVNEFLGMRFAQAPTGNLRWRAPQDPNIEGIEDLVPAQSFKPICIGVGQNAASSSYSEDCLYINVFGPANATATSQRLPVWVFIQGGGYGTNSNANYNGTKIIEESGHNIVFVNFNYRVGALGFLASARIRDNGALNVGLLDQRKALVWVKKNIHLFGGDSDHIVIHGMSAGGGSAAHHLTAYGGRNDDLFIGAVLESPFFPTMRTIEDSEFQFDHLVNKTGCFGESDELACLRGADLSALQKGNTAFPYPGATGKPNYSFLPVIDSDFVQASMFQQFKSGKFVRVPTLVGGVSNEGDTFVPNAKYQSSVNDYLSANFPHLTTENLTEIDAAFGLYQRAGRNRYFGQASAAFGNGSLACGGLLVSHTVSHYVGASKAWNYRYNLLEPASAAKNLGVPHGADIPAVFGVGYGGTADTTLGTVNADLVSVLMSYYISFIRSLDPNTYRNALALRFKPYGIKGGRRLLLQMPLESNKMESVPDEQFDGCKVWEALSPFTGQ</sequence>
<name>A0ABR4J332_9EURO</name>
<feature type="domain" description="Carboxylesterase type B" evidence="4">
    <location>
        <begin position="31"/>
        <end position="504"/>
    </location>
</feature>
<dbReference type="PANTHER" id="PTHR43918:SF4">
    <property type="entry name" value="CARBOXYLIC ESTER HYDROLASE"/>
    <property type="match status" value="1"/>
</dbReference>
<dbReference type="Pfam" id="PF00135">
    <property type="entry name" value="COesterase"/>
    <property type="match status" value="1"/>
</dbReference>
<dbReference type="InterPro" id="IPR019826">
    <property type="entry name" value="Carboxylesterase_B_AS"/>
</dbReference>
<evidence type="ECO:0000259" key="4">
    <source>
        <dbReference type="Pfam" id="PF00135"/>
    </source>
</evidence>
<gene>
    <name evidence="5" type="ORF">BJY01DRAFT_239509</name>
</gene>
<dbReference type="GO" id="GO:0016787">
    <property type="term" value="F:hydrolase activity"/>
    <property type="evidence" value="ECO:0007669"/>
    <property type="project" value="UniProtKB-KW"/>
</dbReference>
<dbReference type="EC" id="3.1.1.-" evidence="3"/>
<organism evidence="5 6">
    <name type="scientific">Aspergillus pseudoustus</name>
    <dbReference type="NCBI Taxonomy" id="1810923"/>
    <lineage>
        <taxon>Eukaryota</taxon>
        <taxon>Fungi</taxon>
        <taxon>Dikarya</taxon>
        <taxon>Ascomycota</taxon>
        <taxon>Pezizomycotina</taxon>
        <taxon>Eurotiomycetes</taxon>
        <taxon>Eurotiomycetidae</taxon>
        <taxon>Eurotiales</taxon>
        <taxon>Aspergillaceae</taxon>
        <taxon>Aspergillus</taxon>
        <taxon>Aspergillus subgen. Nidulantes</taxon>
    </lineage>
</organism>
<evidence type="ECO:0000313" key="6">
    <source>
        <dbReference type="Proteomes" id="UP001610446"/>
    </source>
</evidence>
<evidence type="ECO:0000313" key="5">
    <source>
        <dbReference type="EMBL" id="KAL2833473.1"/>
    </source>
</evidence>
<accession>A0ABR4J332</accession>
<keyword evidence="3" id="KW-0732">Signal</keyword>
<protein>
    <recommendedName>
        <fullName evidence="3">Carboxylic ester hydrolase</fullName>
        <ecNumber evidence="3">3.1.1.-</ecNumber>
    </recommendedName>
</protein>
<dbReference type="EMBL" id="JBFXLU010000244">
    <property type="protein sequence ID" value="KAL2833473.1"/>
    <property type="molecule type" value="Genomic_DNA"/>
</dbReference>
<dbReference type="SUPFAM" id="SSF53474">
    <property type="entry name" value="alpha/beta-Hydrolases"/>
    <property type="match status" value="1"/>
</dbReference>
<dbReference type="InterPro" id="IPR050654">
    <property type="entry name" value="AChE-related_enzymes"/>
</dbReference>
<keyword evidence="2 3" id="KW-0378">Hydrolase</keyword>
<dbReference type="PANTHER" id="PTHR43918">
    <property type="entry name" value="ACETYLCHOLINESTERASE"/>
    <property type="match status" value="1"/>
</dbReference>
<dbReference type="InterPro" id="IPR019819">
    <property type="entry name" value="Carboxylesterase_B_CS"/>
</dbReference>
<reference evidence="5 6" key="1">
    <citation type="submission" date="2024-07" db="EMBL/GenBank/DDBJ databases">
        <title>Section-level genome sequencing and comparative genomics of Aspergillus sections Usti and Cavernicolus.</title>
        <authorList>
            <consortium name="Lawrence Berkeley National Laboratory"/>
            <person name="Nybo J.L."/>
            <person name="Vesth T.C."/>
            <person name="Theobald S."/>
            <person name="Frisvad J.C."/>
            <person name="Larsen T.O."/>
            <person name="Kjaerboelling I."/>
            <person name="Rothschild-Mancinelli K."/>
            <person name="Lyhne E.K."/>
            <person name="Kogle M.E."/>
            <person name="Barry K."/>
            <person name="Clum A."/>
            <person name="Na H."/>
            <person name="Ledsgaard L."/>
            <person name="Lin J."/>
            <person name="Lipzen A."/>
            <person name="Kuo A."/>
            <person name="Riley R."/>
            <person name="Mondo S."/>
            <person name="Labutti K."/>
            <person name="Haridas S."/>
            <person name="Pangalinan J."/>
            <person name="Salamov A.A."/>
            <person name="Simmons B.A."/>
            <person name="Magnuson J.K."/>
            <person name="Chen J."/>
            <person name="Drula E."/>
            <person name="Henrissat B."/>
            <person name="Wiebenga A."/>
            <person name="Lubbers R.J."/>
            <person name="Gomes A.C."/>
            <person name="Makela M.R."/>
            <person name="Stajich J."/>
            <person name="Grigoriev I.V."/>
            <person name="Mortensen U.H."/>
            <person name="De Vries R.P."/>
            <person name="Baker S.E."/>
            <person name="Andersen M.R."/>
        </authorList>
    </citation>
    <scope>NUCLEOTIDE SEQUENCE [LARGE SCALE GENOMIC DNA]</scope>
    <source>
        <strain evidence="5 6">CBS 123904</strain>
    </source>
</reference>
<dbReference type="Proteomes" id="UP001610446">
    <property type="component" value="Unassembled WGS sequence"/>
</dbReference>
<evidence type="ECO:0000256" key="3">
    <source>
        <dbReference type="RuleBase" id="RU361235"/>
    </source>
</evidence>
<dbReference type="InterPro" id="IPR002018">
    <property type="entry name" value="CarbesteraseB"/>
</dbReference>
<comment type="similarity">
    <text evidence="1 3">Belongs to the type-B carboxylesterase/lipase family.</text>
</comment>
<dbReference type="PROSITE" id="PS00941">
    <property type="entry name" value="CARBOXYLESTERASE_B_2"/>
    <property type="match status" value="1"/>
</dbReference>
<evidence type="ECO:0000256" key="2">
    <source>
        <dbReference type="ARBA" id="ARBA00022801"/>
    </source>
</evidence>
<evidence type="ECO:0000256" key="1">
    <source>
        <dbReference type="ARBA" id="ARBA00005964"/>
    </source>
</evidence>
<dbReference type="InterPro" id="IPR029058">
    <property type="entry name" value="AB_hydrolase_fold"/>
</dbReference>
<comment type="caution">
    <text evidence="5">The sequence shown here is derived from an EMBL/GenBank/DDBJ whole genome shotgun (WGS) entry which is preliminary data.</text>
</comment>
<dbReference type="Gene3D" id="3.40.50.1820">
    <property type="entry name" value="alpha/beta hydrolase"/>
    <property type="match status" value="1"/>
</dbReference>
<feature type="chain" id="PRO_5045005333" description="Carboxylic ester hydrolase" evidence="3">
    <location>
        <begin position="19"/>
        <end position="534"/>
    </location>
</feature>